<dbReference type="PANTHER" id="PTHR10267">
    <property type="entry name" value="DNA POLYMERASE SUBUNIT GAMMA-1"/>
    <property type="match status" value="1"/>
</dbReference>
<proteinExistence type="predicted"/>
<keyword evidence="8" id="KW-1185">Reference proteome</keyword>
<reference evidence="7" key="1">
    <citation type="submission" date="2021-01" db="UniProtKB">
        <authorList>
            <consortium name="EnsemblMetazoa"/>
        </authorList>
    </citation>
    <scope>IDENTIFICATION</scope>
</reference>
<dbReference type="Gene3D" id="3.30.70.370">
    <property type="match status" value="1"/>
</dbReference>
<name>A0A7M7HE65_NASVI</name>
<dbReference type="SMART" id="SM00482">
    <property type="entry name" value="POLAc"/>
    <property type="match status" value="1"/>
</dbReference>
<dbReference type="AlphaFoldDB" id="A0A7M7HE65"/>
<evidence type="ECO:0000256" key="1">
    <source>
        <dbReference type="ARBA" id="ARBA00012417"/>
    </source>
</evidence>
<dbReference type="InterPro" id="IPR002297">
    <property type="entry name" value="DNA-dir_DNA_pol_A_mt"/>
</dbReference>
<keyword evidence="2" id="KW-0808">Transferase</keyword>
<dbReference type="InterPro" id="IPR019760">
    <property type="entry name" value="DNA-dir_DNA_pol_A_CS"/>
</dbReference>
<dbReference type="PROSITE" id="PS00447">
    <property type="entry name" value="DNA_POLYMERASE_A"/>
    <property type="match status" value="1"/>
</dbReference>
<dbReference type="RefSeq" id="XP_008213238.4">
    <property type="nucleotide sequence ID" value="XM_008215016.4"/>
</dbReference>
<dbReference type="InterPro" id="IPR043502">
    <property type="entry name" value="DNA/RNA_pol_sf"/>
</dbReference>
<sequence length="1123" mass="130092">MQNLLNYKRFITFKVFLSKNTLLLSFCKSYYYSKLNYSISNYYYFSTIKLDVLKNVDFVNDLNNAIVSKRYFCQSTNLLNEITKQNFQTDESRFNEINLQMLSKNLYSQIFGNECNFNLNSLNESNVHAIKKELKDFGIIIKNTSEIPNVNLLIPKLKGQNIEEHFKQISDEQVQPYMKIIEHFFNELPPMPKHFIFEEGWTRYSNNGHESVSYPIEEGLIFDVEVCVKNGPLPTLATAVSKSSWYSWVSKQLIDCSSNFMFNYLTPESLIPIESSVDNKEQIDVDKFQQMPKIIIGHNVSFDRVRVKEQYWLNPSATKFLDTMALHICISGLSSYQRAILKSTNSKDEHEHLKSISSLNSLSDIHKFYYGFNLNKQGRDIFMNGEIQDIKKQFNESMLYCASDVVATHKIFKKMFPIFIKRFPHPATLAGMLELSTTYLPVNYNWKRYLEEAETTYKDLNFENKVCLAKRADEVCRLSISSQYKNDPWMWDEDWSIKNMNLKKGYDKIWKITTIIPVTVIVKTILNKQFRYLHKTENFLPKKLPHMPGYPNWYRKLCKKNKINVFPRTQQLSTSMLITPKLLNLTWEQYPLYHIKNHGWGFLVKDLNKCDIKPSDCELLSQTTAKKLQSSNQCLTKLKSFDKNFKPSLPDNKIENFFFKLPHKNGILFNVGSPLSKDFLNNFSKNILDSITTSTSRIIEISKMSSYWKNNRDRILSQLVIWLDSKQNVNSKNSTNYINFGAIIPQVIVSGTLTRRAVEPTWMTASNAHCERIGSELRGIINAPSGYSIIGADVDSQELWIASIIGDAFKKDIKIHGSTPFSWMTLIGNKSDGTDMHSVTAKAIGINRDQAKVLNYARIYGAGQKFAERLLKQFNPSITDKEAALKSKHIYLMTKGKKYYRLKKQYVSENLSNKLYTSYEAFKISQIHKKLRDEVFEKGKWIGGSESVMFNSLEEIAEQNEPSTPFLNCRLSRALEYEKNEKFLPTKINWVVQSGAVDFLHLILVTMRWLMKDKARLCLSFHDEVRYLVPSEYKYNAALAMHVTNLLVRCFFVSRLKMKDLPMSVAFFTSVEVDSVLRKETSQDCKTPSNPHGLKKGYGIQPGENLDIWTAVKKSKGYVGMFK</sequence>
<dbReference type="GO" id="GO:0003677">
    <property type="term" value="F:DNA binding"/>
    <property type="evidence" value="ECO:0007669"/>
    <property type="project" value="InterPro"/>
</dbReference>
<dbReference type="KEGG" id="nvi:100118160"/>
<dbReference type="SUPFAM" id="SSF53098">
    <property type="entry name" value="Ribonuclease H-like"/>
    <property type="match status" value="1"/>
</dbReference>
<dbReference type="CTD" id="8205"/>
<evidence type="ECO:0000259" key="6">
    <source>
        <dbReference type="SMART" id="SM00482"/>
    </source>
</evidence>
<dbReference type="Pfam" id="PF00476">
    <property type="entry name" value="DNA_pol_A"/>
    <property type="match status" value="1"/>
</dbReference>
<accession>A0A7M7HE65</accession>
<evidence type="ECO:0000256" key="5">
    <source>
        <dbReference type="ARBA" id="ARBA00031966"/>
    </source>
</evidence>
<evidence type="ECO:0000256" key="4">
    <source>
        <dbReference type="ARBA" id="ARBA00022932"/>
    </source>
</evidence>
<dbReference type="GO" id="GO:0005760">
    <property type="term" value="C:gamma DNA polymerase complex"/>
    <property type="evidence" value="ECO:0007669"/>
    <property type="project" value="InterPro"/>
</dbReference>
<protein>
    <recommendedName>
        <fullName evidence="1">DNA-directed DNA polymerase</fullName>
        <ecNumber evidence="1">2.7.7.7</ecNumber>
    </recommendedName>
    <alternativeName>
        <fullName evidence="5">Mitochondrial DNA polymerase catalytic subunit</fullName>
    </alternativeName>
</protein>
<feature type="domain" description="DNA-directed DNA polymerase family A palm" evidence="6">
    <location>
        <begin position="774"/>
        <end position="1033"/>
    </location>
</feature>
<dbReference type="PRINTS" id="PR00867">
    <property type="entry name" value="DNAPOLG"/>
</dbReference>
<dbReference type="Gene3D" id="3.30.420.390">
    <property type="match status" value="2"/>
</dbReference>
<dbReference type="InParanoid" id="A0A7M7HE65"/>
<keyword evidence="4" id="KW-0239">DNA-directed DNA polymerase</keyword>
<dbReference type="InterPro" id="IPR012337">
    <property type="entry name" value="RNaseH-like_sf"/>
</dbReference>
<dbReference type="FunCoup" id="A0A7M7HE65">
    <property type="interactions" value="343"/>
</dbReference>
<dbReference type="GO" id="GO:0008408">
    <property type="term" value="F:3'-5' exonuclease activity"/>
    <property type="evidence" value="ECO:0007669"/>
    <property type="project" value="TreeGrafter"/>
</dbReference>
<dbReference type="Proteomes" id="UP000002358">
    <property type="component" value="Unassembled WGS sequence"/>
</dbReference>
<dbReference type="PANTHER" id="PTHR10267:SF0">
    <property type="entry name" value="DNA POLYMERASE SUBUNIT GAMMA-1"/>
    <property type="match status" value="1"/>
</dbReference>
<dbReference type="EnsemblMetazoa" id="XM_008215016">
    <property type="protein sequence ID" value="XP_008213238"/>
    <property type="gene ID" value="LOC100118160"/>
</dbReference>
<dbReference type="GO" id="GO:0006264">
    <property type="term" value="P:mitochondrial DNA replication"/>
    <property type="evidence" value="ECO:0007669"/>
    <property type="project" value="TreeGrafter"/>
</dbReference>
<evidence type="ECO:0000313" key="7">
    <source>
        <dbReference type="EnsemblMetazoa" id="XP_008213238"/>
    </source>
</evidence>
<evidence type="ECO:0000313" key="8">
    <source>
        <dbReference type="Proteomes" id="UP000002358"/>
    </source>
</evidence>
<dbReference type="SMR" id="A0A7M7HE65"/>
<dbReference type="EC" id="2.7.7.7" evidence="1"/>
<dbReference type="OrthoDB" id="5588663at2759"/>
<dbReference type="Pfam" id="PF18136">
    <property type="entry name" value="DNApol_Exo"/>
    <property type="match status" value="1"/>
</dbReference>
<evidence type="ECO:0000256" key="3">
    <source>
        <dbReference type="ARBA" id="ARBA00022695"/>
    </source>
</evidence>
<organism evidence="7 8">
    <name type="scientific">Nasonia vitripennis</name>
    <name type="common">Parasitic wasp</name>
    <dbReference type="NCBI Taxonomy" id="7425"/>
    <lineage>
        <taxon>Eukaryota</taxon>
        <taxon>Metazoa</taxon>
        <taxon>Ecdysozoa</taxon>
        <taxon>Arthropoda</taxon>
        <taxon>Hexapoda</taxon>
        <taxon>Insecta</taxon>
        <taxon>Pterygota</taxon>
        <taxon>Neoptera</taxon>
        <taxon>Endopterygota</taxon>
        <taxon>Hymenoptera</taxon>
        <taxon>Apocrita</taxon>
        <taxon>Proctotrupomorpha</taxon>
        <taxon>Chalcidoidea</taxon>
        <taxon>Pteromalidae</taxon>
        <taxon>Pteromalinae</taxon>
        <taxon>Nasonia</taxon>
    </lineage>
</organism>
<evidence type="ECO:0000256" key="2">
    <source>
        <dbReference type="ARBA" id="ARBA00022679"/>
    </source>
</evidence>
<dbReference type="GeneID" id="100118160"/>
<dbReference type="InterPro" id="IPR041336">
    <property type="entry name" value="DNApol_Exo"/>
</dbReference>
<dbReference type="InterPro" id="IPR001098">
    <property type="entry name" value="DNA-dir_DNA_pol_A_palm_dom"/>
</dbReference>
<dbReference type="SUPFAM" id="SSF56672">
    <property type="entry name" value="DNA/RNA polymerases"/>
    <property type="match status" value="1"/>
</dbReference>
<dbReference type="GO" id="GO:0003887">
    <property type="term" value="F:DNA-directed DNA polymerase activity"/>
    <property type="evidence" value="ECO:0007669"/>
    <property type="project" value="UniProtKB-KW"/>
</dbReference>
<dbReference type="Gene3D" id="1.10.150.20">
    <property type="entry name" value="5' to 3' exonuclease, C-terminal subdomain"/>
    <property type="match status" value="1"/>
</dbReference>
<keyword evidence="3" id="KW-0548">Nucleotidyltransferase</keyword>